<dbReference type="EMBL" id="JACHGN010000008">
    <property type="protein sequence ID" value="MBB5134493.1"/>
    <property type="molecule type" value="Genomic_DNA"/>
</dbReference>
<name>A0A840P9A7_9ACTN</name>
<organism evidence="2 3">
    <name type="scientific">Thermocatellispora tengchongensis</name>
    <dbReference type="NCBI Taxonomy" id="1073253"/>
    <lineage>
        <taxon>Bacteria</taxon>
        <taxon>Bacillati</taxon>
        <taxon>Actinomycetota</taxon>
        <taxon>Actinomycetes</taxon>
        <taxon>Streptosporangiales</taxon>
        <taxon>Streptosporangiaceae</taxon>
        <taxon>Thermocatellispora</taxon>
    </lineage>
</organism>
<feature type="compositionally biased region" description="Basic and acidic residues" evidence="1">
    <location>
        <begin position="75"/>
        <end position="86"/>
    </location>
</feature>
<dbReference type="Proteomes" id="UP000578449">
    <property type="component" value="Unassembled WGS sequence"/>
</dbReference>
<dbReference type="AlphaFoldDB" id="A0A840P9A7"/>
<keyword evidence="3" id="KW-1185">Reference proteome</keyword>
<proteinExistence type="predicted"/>
<evidence type="ECO:0000256" key="1">
    <source>
        <dbReference type="SAM" id="MobiDB-lite"/>
    </source>
</evidence>
<comment type="caution">
    <text evidence="2">The sequence shown here is derived from an EMBL/GenBank/DDBJ whole genome shotgun (WGS) entry which is preliminary data.</text>
</comment>
<evidence type="ECO:0000313" key="3">
    <source>
        <dbReference type="Proteomes" id="UP000578449"/>
    </source>
</evidence>
<dbReference type="RefSeq" id="WP_185051387.1">
    <property type="nucleotide sequence ID" value="NZ_BAABIX010000007.1"/>
</dbReference>
<feature type="region of interest" description="Disordered" evidence="1">
    <location>
        <begin position="52"/>
        <end position="86"/>
    </location>
</feature>
<reference evidence="2 3" key="1">
    <citation type="submission" date="2020-08" db="EMBL/GenBank/DDBJ databases">
        <title>Genomic Encyclopedia of Type Strains, Phase IV (KMG-IV): sequencing the most valuable type-strain genomes for metagenomic binning, comparative biology and taxonomic classification.</title>
        <authorList>
            <person name="Goeker M."/>
        </authorList>
    </citation>
    <scope>NUCLEOTIDE SEQUENCE [LARGE SCALE GENOMIC DNA]</scope>
    <source>
        <strain evidence="2 3">DSM 45615</strain>
    </source>
</reference>
<accession>A0A840P9A7</accession>
<sequence>MVLLTVRLPPGATLADALARLELAEEDVDTAFGLVPIDPGTGLYAVRVAEEASHRAANTAGGPFSDPPIAPHGSQDPHDRHAPPSG</sequence>
<protein>
    <submittedName>
        <fullName evidence="2">Uncharacterized protein</fullName>
    </submittedName>
</protein>
<evidence type="ECO:0000313" key="2">
    <source>
        <dbReference type="EMBL" id="MBB5134493.1"/>
    </source>
</evidence>
<gene>
    <name evidence="2" type="ORF">HNP84_004225</name>
</gene>